<evidence type="ECO:0000313" key="2">
    <source>
        <dbReference type="EMBL" id="OAY52813.1"/>
    </source>
</evidence>
<dbReference type="SMART" id="SM00386">
    <property type="entry name" value="HAT"/>
    <property type="match status" value="3"/>
</dbReference>
<accession>A0A2C9W2Z6</accession>
<dbReference type="PANTHER" id="PTHR26312">
    <property type="entry name" value="TETRATRICOPEPTIDE REPEAT PROTEIN 5"/>
    <property type="match status" value="1"/>
</dbReference>
<dbReference type="OrthoDB" id="439046at2759"/>
<sequence>MLLRSSSTPILNSWLHHFKYYSSPEGEFQILQRTKSISFHSKPSIDDPTKKVSTHSQFLQQEANLPKPKKGSPIRHPHSSRKQCKKESNEEEKEAEPSSRIQTLFSSSGLGEKVVNANGDDGLQTLVVDGGGGSGGRTSGGGDGNDGSGMYGNDDNTDAYYQKMISADPGNALLLVNYAKFLKEVRRDMDRAEELCGRAILANPNDGNVLSMYGDLVWQKERDAQRAESYYDQAVKTSPENCYILASYARFLWDAEEDDEDEDGQQETRSSHGCFDDSAHHPPLAAAS</sequence>
<name>A0A2C9W2Z6_MANES</name>
<gene>
    <name evidence="2" type="ORF">MANES_04G113400v8</name>
</gene>
<dbReference type="InterPro" id="IPR011990">
    <property type="entry name" value="TPR-like_helical_dom_sf"/>
</dbReference>
<dbReference type="EMBL" id="CM004390">
    <property type="protein sequence ID" value="OAY52813.1"/>
    <property type="molecule type" value="Genomic_DNA"/>
</dbReference>
<comment type="caution">
    <text evidence="2">The sequence shown here is derived from an EMBL/GenBank/DDBJ whole genome shotgun (WGS) entry which is preliminary data.</text>
</comment>
<dbReference type="OMA" id="LCVHKES"/>
<evidence type="ECO:0000313" key="3">
    <source>
        <dbReference type="Proteomes" id="UP000091857"/>
    </source>
</evidence>
<dbReference type="GO" id="GO:0006396">
    <property type="term" value="P:RNA processing"/>
    <property type="evidence" value="ECO:0007669"/>
    <property type="project" value="InterPro"/>
</dbReference>
<keyword evidence="3" id="KW-1185">Reference proteome</keyword>
<reference evidence="3" key="1">
    <citation type="journal article" date="2016" name="Nat. Biotechnol.">
        <title>Sequencing wild and cultivated cassava and related species reveals extensive interspecific hybridization and genetic diversity.</title>
        <authorList>
            <person name="Bredeson J.V."/>
            <person name="Lyons J.B."/>
            <person name="Prochnik S.E."/>
            <person name="Wu G.A."/>
            <person name="Ha C.M."/>
            <person name="Edsinger-Gonzales E."/>
            <person name="Grimwood J."/>
            <person name="Schmutz J."/>
            <person name="Rabbi I.Y."/>
            <person name="Egesi C."/>
            <person name="Nauluvula P."/>
            <person name="Lebot V."/>
            <person name="Ndunguru J."/>
            <person name="Mkamilo G."/>
            <person name="Bart R.S."/>
            <person name="Setter T.L."/>
            <person name="Gleadow R.M."/>
            <person name="Kulakow P."/>
            <person name="Ferguson M.E."/>
            <person name="Rounsley S."/>
            <person name="Rokhsar D.S."/>
        </authorList>
    </citation>
    <scope>NUCLEOTIDE SEQUENCE [LARGE SCALE GENOMIC DNA]</scope>
    <source>
        <strain evidence="3">cv. AM560-2</strain>
    </source>
</reference>
<dbReference type="InterPro" id="IPR003107">
    <property type="entry name" value="HAT"/>
</dbReference>
<feature type="region of interest" description="Disordered" evidence="1">
    <location>
        <begin position="256"/>
        <end position="288"/>
    </location>
</feature>
<dbReference type="Gene3D" id="1.25.40.10">
    <property type="entry name" value="Tetratricopeptide repeat domain"/>
    <property type="match status" value="1"/>
</dbReference>
<feature type="compositionally biased region" description="Basic residues" evidence="1">
    <location>
        <begin position="67"/>
        <end position="84"/>
    </location>
</feature>
<dbReference type="Gramene" id="Manes.04G113400.1.v8.1">
    <property type="protein sequence ID" value="Manes.04G113400.1.v8.1.CDS"/>
    <property type="gene ID" value="Manes.04G113400.v8.1"/>
</dbReference>
<proteinExistence type="predicted"/>
<dbReference type="Proteomes" id="UP000091857">
    <property type="component" value="Chromosome 4"/>
</dbReference>
<dbReference type="SUPFAM" id="SSF48452">
    <property type="entry name" value="TPR-like"/>
    <property type="match status" value="1"/>
</dbReference>
<dbReference type="AlphaFoldDB" id="A0A2C9W2Z6"/>
<dbReference type="PANTHER" id="PTHR26312:SF215">
    <property type="entry name" value="TPR REPEAT PROTEIN"/>
    <property type="match status" value="1"/>
</dbReference>
<feature type="compositionally biased region" description="Polar residues" evidence="1">
    <location>
        <begin position="54"/>
        <end position="63"/>
    </location>
</feature>
<feature type="compositionally biased region" description="Polar residues" evidence="1">
    <location>
        <begin position="100"/>
        <end position="109"/>
    </location>
</feature>
<evidence type="ECO:0000256" key="1">
    <source>
        <dbReference type="SAM" id="MobiDB-lite"/>
    </source>
</evidence>
<feature type="region of interest" description="Disordered" evidence="1">
    <location>
        <begin position="41"/>
        <end position="151"/>
    </location>
</feature>
<organism evidence="2 3">
    <name type="scientific">Manihot esculenta</name>
    <name type="common">Cassava</name>
    <name type="synonym">Jatropha manihot</name>
    <dbReference type="NCBI Taxonomy" id="3983"/>
    <lineage>
        <taxon>Eukaryota</taxon>
        <taxon>Viridiplantae</taxon>
        <taxon>Streptophyta</taxon>
        <taxon>Embryophyta</taxon>
        <taxon>Tracheophyta</taxon>
        <taxon>Spermatophyta</taxon>
        <taxon>Magnoliopsida</taxon>
        <taxon>eudicotyledons</taxon>
        <taxon>Gunneridae</taxon>
        <taxon>Pentapetalae</taxon>
        <taxon>rosids</taxon>
        <taxon>fabids</taxon>
        <taxon>Malpighiales</taxon>
        <taxon>Euphorbiaceae</taxon>
        <taxon>Crotonoideae</taxon>
        <taxon>Manihoteae</taxon>
        <taxon>Manihot</taxon>
    </lineage>
</organism>
<feature type="compositionally biased region" description="Acidic residues" evidence="1">
    <location>
        <begin position="256"/>
        <end position="265"/>
    </location>
</feature>
<feature type="compositionally biased region" description="Gly residues" evidence="1">
    <location>
        <begin position="129"/>
        <end position="150"/>
    </location>
</feature>
<protein>
    <submittedName>
        <fullName evidence="2">Uncharacterized protein</fullName>
    </submittedName>
</protein>